<dbReference type="STRING" id="50429.A0A2B4R3R7"/>
<protein>
    <recommendedName>
        <fullName evidence="4">C2H2-type domain-containing protein</fullName>
    </recommendedName>
</protein>
<evidence type="ECO:0000313" key="3">
    <source>
        <dbReference type="Proteomes" id="UP000225706"/>
    </source>
</evidence>
<dbReference type="PANTHER" id="PTHR33845">
    <property type="entry name" value="C2H2-TYPE DOMAIN-CONTAINING PROTEIN"/>
    <property type="match status" value="1"/>
</dbReference>
<name>A0A2B4R3R7_STYPI</name>
<dbReference type="OrthoDB" id="5979082at2759"/>
<keyword evidence="3" id="KW-1185">Reference proteome</keyword>
<feature type="compositionally biased region" description="Basic and acidic residues" evidence="1">
    <location>
        <begin position="197"/>
        <end position="206"/>
    </location>
</feature>
<dbReference type="AlphaFoldDB" id="A0A2B4R3R7"/>
<reference evidence="3" key="1">
    <citation type="journal article" date="2017" name="bioRxiv">
        <title>Comparative analysis of the genomes of Stylophora pistillata and Acropora digitifera provides evidence for extensive differences between species of corals.</title>
        <authorList>
            <person name="Voolstra C.R."/>
            <person name="Li Y."/>
            <person name="Liew Y.J."/>
            <person name="Baumgarten S."/>
            <person name="Zoccola D."/>
            <person name="Flot J.-F."/>
            <person name="Tambutte S."/>
            <person name="Allemand D."/>
            <person name="Aranda M."/>
        </authorList>
    </citation>
    <scope>NUCLEOTIDE SEQUENCE [LARGE SCALE GENOMIC DNA]</scope>
</reference>
<feature type="region of interest" description="Disordered" evidence="1">
    <location>
        <begin position="184"/>
        <end position="218"/>
    </location>
</feature>
<sequence>MGWTKDIQSRLRLGKRYLKGDYKMCTRGSCAVLAVMADLIKQLKTIMPDLKTVSYRQDNAGCYHSGSTIVCANLKTLVDGEQQGYIEVPSGNDIETPAQMVKAILSSGGVASLCESITSPPMITCKIDGVSKFSNIEFTTEGIRVWRAYGVEPGKLISAPKTEIPSLDTLLSMIVLQEHPGSFSPIVKGRTTTTHPSETHATRDLTETDGEPATGDEALFTSPEAGCTKTFLRHSSMMQHLDCGKHQRALEHETLFDKAALECAEHLEGQPTLVPVVGTVSSPARDTNRQVMGWALTSGESRRTRFTQSQKPFLTAKFRIGEETGSKANSAAVARSVTCAKDSSGIVLFKSNEFLTANRIAGFYSRLASKKTLVDGEQQGDIEVATLESGLDKIVSEAVRGLTPKHPIVYDAYICVSWRLRRS</sequence>
<evidence type="ECO:0000313" key="2">
    <source>
        <dbReference type="EMBL" id="PFX12984.1"/>
    </source>
</evidence>
<evidence type="ECO:0008006" key="4">
    <source>
        <dbReference type="Google" id="ProtNLM"/>
    </source>
</evidence>
<evidence type="ECO:0000256" key="1">
    <source>
        <dbReference type="SAM" id="MobiDB-lite"/>
    </source>
</evidence>
<proteinExistence type="predicted"/>
<dbReference type="Proteomes" id="UP000225706">
    <property type="component" value="Unassembled WGS sequence"/>
</dbReference>
<dbReference type="PANTHER" id="PTHR33845:SF1">
    <property type="entry name" value="C2H2-TYPE DOMAIN-CONTAINING PROTEIN"/>
    <property type="match status" value="1"/>
</dbReference>
<comment type="caution">
    <text evidence="2">The sequence shown here is derived from an EMBL/GenBank/DDBJ whole genome shotgun (WGS) entry which is preliminary data.</text>
</comment>
<gene>
    <name evidence="2" type="ORF">AWC38_SpisGene22978</name>
</gene>
<organism evidence="2 3">
    <name type="scientific">Stylophora pistillata</name>
    <name type="common">Smooth cauliflower coral</name>
    <dbReference type="NCBI Taxonomy" id="50429"/>
    <lineage>
        <taxon>Eukaryota</taxon>
        <taxon>Metazoa</taxon>
        <taxon>Cnidaria</taxon>
        <taxon>Anthozoa</taxon>
        <taxon>Hexacorallia</taxon>
        <taxon>Scleractinia</taxon>
        <taxon>Astrocoeniina</taxon>
        <taxon>Pocilloporidae</taxon>
        <taxon>Stylophora</taxon>
    </lineage>
</organism>
<accession>A0A2B4R3R7</accession>
<dbReference type="EMBL" id="LSMT01001108">
    <property type="protein sequence ID" value="PFX12984.1"/>
    <property type="molecule type" value="Genomic_DNA"/>
</dbReference>